<gene>
    <name evidence="7 12" type="primary">pyrF</name>
    <name evidence="12" type="ORF">CMC5_046330</name>
</gene>
<evidence type="ECO:0000256" key="6">
    <source>
        <dbReference type="ARBA" id="ARBA00049157"/>
    </source>
</evidence>
<dbReference type="NCBIfam" id="TIGR01740">
    <property type="entry name" value="pyrF"/>
    <property type="match status" value="1"/>
</dbReference>
<dbReference type="Gene3D" id="3.20.20.70">
    <property type="entry name" value="Aldolase class I"/>
    <property type="match status" value="1"/>
</dbReference>
<comment type="function">
    <text evidence="1 7">Catalyzes the decarboxylation of orotidine 5'-monophosphate (OMP) to uridine 5'-monophosphate (UMP).</text>
</comment>
<dbReference type="SMART" id="SM00934">
    <property type="entry name" value="OMPdecase"/>
    <property type="match status" value="1"/>
</dbReference>
<feature type="binding site" evidence="7 9">
    <location>
        <position position="215"/>
    </location>
    <ligand>
        <name>substrate</name>
    </ligand>
</feature>
<evidence type="ECO:0000256" key="3">
    <source>
        <dbReference type="ARBA" id="ARBA00022793"/>
    </source>
</evidence>
<dbReference type="InterPro" id="IPR014732">
    <property type="entry name" value="OMPdecase"/>
</dbReference>
<evidence type="ECO:0000256" key="8">
    <source>
        <dbReference type="PIRSR" id="PIRSR614732-1"/>
    </source>
</evidence>
<dbReference type="STRING" id="52.CMC5_046330"/>
<dbReference type="NCBIfam" id="NF001273">
    <property type="entry name" value="PRK00230.1"/>
    <property type="match status" value="1"/>
</dbReference>
<evidence type="ECO:0000313" key="13">
    <source>
        <dbReference type="Proteomes" id="UP000067626"/>
    </source>
</evidence>
<accession>A0A0K1EIQ6</accession>
<evidence type="ECO:0000256" key="10">
    <source>
        <dbReference type="RuleBase" id="RU000512"/>
    </source>
</evidence>
<evidence type="ECO:0000256" key="1">
    <source>
        <dbReference type="ARBA" id="ARBA00002356"/>
    </source>
</evidence>
<keyword evidence="4 7" id="KW-0665">Pyrimidine biosynthesis</keyword>
<dbReference type="Pfam" id="PF00215">
    <property type="entry name" value="OMPdecase"/>
    <property type="match status" value="1"/>
</dbReference>
<feature type="binding site" evidence="7 9">
    <location>
        <position position="182"/>
    </location>
    <ligand>
        <name>substrate</name>
    </ligand>
</feature>
<proteinExistence type="inferred from homology"/>
<dbReference type="GO" id="GO:0006207">
    <property type="term" value="P:'de novo' pyrimidine nucleobase biosynthetic process"/>
    <property type="evidence" value="ECO:0007669"/>
    <property type="project" value="InterPro"/>
</dbReference>
<feature type="active site" description="Proton donor" evidence="7">
    <location>
        <position position="65"/>
    </location>
</feature>
<comment type="similarity">
    <text evidence="7">Belongs to the OMP decarboxylase family. Type 1 subfamily.</text>
</comment>
<dbReference type="GO" id="GO:0005829">
    <property type="term" value="C:cytosol"/>
    <property type="evidence" value="ECO:0007669"/>
    <property type="project" value="TreeGrafter"/>
</dbReference>
<dbReference type="HAMAP" id="MF_01200_B">
    <property type="entry name" value="OMPdecase_type1_B"/>
    <property type="match status" value="1"/>
</dbReference>
<dbReference type="InterPro" id="IPR018089">
    <property type="entry name" value="OMPdecase_AS"/>
</dbReference>
<dbReference type="PATRIC" id="fig|52.7.peg.5113"/>
<dbReference type="PROSITE" id="PS00156">
    <property type="entry name" value="OMPDECASE"/>
    <property type="match status" value="1"/>
</dbReference>
<evidence type="ECO:0000259" key="11">
    <source>
        <dbReference type="SMART" id="SM00934"/>
    </source>
</evidence>
<feature type="domain" description="Orotidine 5'-phosphate decarboxylase" evidence="11">
    <location>
        <begin position="8"/>
        <end position="231"/>
    </location>
</feature>
<protein>
    <recommendedName>
        <fullName evidence="7">Orotidine 5'-phosphate decarboxylase</fullName>
        <ecNumber evidence="7">4.1.1.23</ecNumber>
    </recommendedName>
    <alternativeName>
        <fullName evidence="7">OMP decarboxylase</fullName>
        <shortName evidence="7">OMPDCase</shortName>
        <shortName evidence="7">OMPdecase</shortName>
    </alternativeName>
</protein>
<dbReference type="EMBL" id="CP012159">
    <property type="protein sequence ID" value="AKT40478.1"/>
    <property type="molecule type" value="Genomic_DNA"/>
</dbReference>
<feature type="binding site" evidence="7 9">
    <location>
        <position position="14"/>
    </location>
    <ligand>
        <name>substrate</name>
    </ligand>
</feature>
<dbReference type="InterPro" id="IPR001754">
    <property type="entry name" value="OMPdeCOase_dom"/>
</dbReference>
<feature type="active site" description="For OMPdecase activity" evidence="8">
    <location>
        <position position="63"/>
    </location>
</feature>
<keyword evidence="5 7" id="KW-0456">Lyase</keyword>
<dbReference type="InterPro" id="IPR047596">
    <property type="entry name" value="OMPdecase_bac"/>
</dbReference>
<feature type="binding site" evidence="7 9">
    <location>
        <position position="121"/>
    </location>
    <ligand>
        <name>substrate</name>
    </ligand>
</feature>
<dbReference type="GO" id="GO:0004590">
    <property type="term" value="F:orotidine-5'-phosphate decarboxylase activity"/>
    <property type="evidence" value="ECO:0007669"/>
    <property type="project" value="UniProtKB-UniRule"/>
</dbReference>
<comment type="catalytic activity">
    <reaction evidence="6 7 10">
        <text>orotidine 5'-phosphate + H(+) = UMP + CO2</text>
        <dbReference type="Rhea" id="RHEA:11596"/>
        <dbReference type="ChEBI" id="CHEBI:15378"/>
        <dbReference type="ChEBI" id="CHEBI:16526"/>
        <dbReference type="ChEBI" id="CHEBI:57538"/>
        <dbReference type="ChEBI" id="CHEBI:57865"/>
        <dbReference type="EC" id="4.1.1.23"/>
    </reaction>
</comment>
<evidence type="ECO:0000256" key="9">
    <source>
        <dbReference type="PIRSR" id="PIRSR614732-2"/>
    </source>
</evidence>
<feature type="binding site" evidence="7 9">
    <location>
        <position position="195"/>
    </location>
    <ligand>
        <name>substrate</name>
    </ligand>
</feature>
<dbReference type="PANTHER" id="PTHR32119">
    <property type="entry name" value="OROTIDINE 5'-PHOSPHATE DECARBOXYLASE"/>
    <property type="match status" value="1"/>
</dbReference>
<feature type="active site" description="For OMPdecase activity" evidence="8">
    <location>
        <position position="65"/>
    </location>
</feature>
<name>A0A0K1EIQ6_CHOCO</name>
<feature type="binding site" evidence="7">
    <location>
        <begin position="63"/>
        <end position="72"/>
    </location>
    <ligand>
        <name>substrate</name>
    </ligand>
</feature>
<dbReference type="UniPathway" id="UPA00070">
    <property type="reaction ID" value="UER00120"/>
</dbReference>
<keyword evidence="3 7" id="KW-0210">Decarboxylase</keyword>
<dbReference type="GO" id="GO:0044205">
    <property type="term" value="P:'de novo' UMP biosynthetic process"/>
    <property type="evidence" value="ECO:0007669"/>
    <property type="project" value="UniProtKB-UniRule"/>
</dbReference>
<sequence>MLDEARRRLFFPLDYPTLEQAREAATAVASSVGGLKIGLELFVREGARAVQIGHDLDLDVFLDLKLHDIPETVGRAVAAAAALKVRYLTVHAGGGAAMMSRAARVAAQSDGLILLAVTVLTSLDAEDLHAVGVSGGTEDHAMRLAELARSSGIQGVVASTAEVSALRTRFGRDVLIVTPGIRPGVEKASRAGDDQKRISTPAQAIAAGADLLVVGRPIRDAKDPLAAARAIVSEIARTLSSTSITR</sequence>
<dbReference type="EC" id="4.1.1.23" evidence="7"/>
<dbReference type="RefSeq" id="WP_050432408.1">
    <property type="nucleotide sequence ID" value="NZ_CP012159.1"/>
</dbReference>
<evidence type="ECO:0000256" key="4">
    <source>
        <dbReference type="ARBA" id="ARBA00022975"/>
    </source>
</evidence>
<comment type="subunit">
    <text evidence="7">Homodimer.</text>
</comment>
<dbReference type="CDD" id="cd04725">
    <property type="entry name" value="OMP_decarboxylase_like"/>
    <property type="match status" value="1"/>
</dbReference>
<dbReference type="KEGG" id="ccro:CMC5_046330"/>
<dbReference type="Proteomes" id="UP000067626">
    <property type="component" value="Chromosome"/>
</dbReference>
<evidence type="ECO:0000256" key="5">
    <source>
        <dbReference type="ARBA" id="ARBA00023239"/>
    </source>
</evidence>
<dbReference type="InterPro" id="IPR013785">
    <property type="entry name" value="Aldolase_TIM"/>
</dbReference>
<evidence type="ECO:0000256" key="2">
    <source>
        <dbReference type="ARBA" id="ARBA00004861"/>
    </source>
</evidence>
<evidence type="ECO:0000313" key="12">
    <source>
        <dbReference type="EMBL" id="AKT40478.1"/>
    </source>
</evidence>
<keyword evidence="13" id="KW-1185">Reference proteome</keyword>
<organism evidence="12 13">
    <name type="scientific">Chondromyces crocatus</name>
    <dbReference type="NCBI Taxonomy" id="52"/>
    <lineage>
        <taxon>Bacteria</taxon>
        <taxon>Pseudomonadati</taxon>
        <taxon>Myxococcota</taxon>
        <taxon>Polyangia</taxon>
        <taxon>Polyangiales</taxon>
        <taxon>Polyangiaceae</taxon>
        <taxon>Chondromyces</taxon>
    </lineage>
</organism>
<dbReference type="InterPro" id="IPR011060">
    <property type="entry name" value="RibuloseP-bd_barrel"/>
</dbReference>
<feature type="binding site" evidence="7 9">
    <location>
        <position position="216"/>
    </location>
    <ligand>
        <name>substrate</name>
    </ligand>
</feature>
<dbReference type="PANTHER" id="PTHR32119:SF2">
    <property type="entry name" value="OROTIDINE 5'-PHOSPHATE DECARBOXYLASE"/>
    <property type="match status" value="1"/>
</dbReference>
<feature type="binding site" evidence="7 9">
    <location>
        <position position="36"/>
    </location>
    <ligand>
        <name>substrate</name>
    </ligand>
</feature>
<dbReference type="AlphaFoldDB" id="A0A0K1EIQ6"/>
<comment type="pathway">
    <text evidence="2 7 10">Pyrimidine metabolism; UMP biosynthesis via de novo pathway; UMP from orotate: step 2/2.</text>
</comment>
<evidence type="ECO:0000256" key="7">
    <source>
        <dbReference type="HAMAP-Rule" id="MF_01200"/>
    </source>
</evidence>
<feature type="active site" description="For OMPdecase activity" evidence="8">
    <location>
        <position position="68"/>
    </location>
</feature>
<dbReference type="SUPFAM" id="SSF51366">
    <property type="entry name" value="Ribulose-phoshate binding barrel"/>
    <property type="match status" value="1"/>
</dbReference>
<reference evidence="12 13" key="1">
    <citation type="submission" date="2015-07" db="EMBL/GenBank/DDBJ databases">
        <title>Genome analysis of myxobacterium Chondromyces crocatus Cm c5 reveals a high potential for natural compound synthesis and the genetic basis for the loss of fruiting body formation.</title>
        <authorList>
            <person name="Zaburannyi N."/>
            <person name="Bunk B."/>
            <person name="Maier J."/>
            <person name="Overmann J."/>
            <person name="Mueller R."/>
        </authorList>
    </citation>
    <scope>NUCLEOTIDE SEQUENCE [LARGE SCALE GENOMIC DNA]</scope>
    <source>
        <strain evidence="12 13">Cm c5</strain>
    </source>
</reference>
<dbReference type="OrthoDB" id="9806203at2"/>